<gene>
    <name evidence="2" type="ORF">PMAYCL1PPCAC_29689</name>
</gene>
<evidence type="ECO:0000313" key="2">
    <source>
        <dbReference type="EMBL" id="GMR59494.1"/>
    </source>
</evidence>
<feature type="region of interest" description="Disordered" evidence="1">
    <location>
        <begin position="81"/>
        <end position="103"/>
    </location>
</feature>
<sequence>MRLFLKFDVFFACIVRFLASFSGNLSLSLSYHRMPRLLIPLLFLLLSLLPVQSQWGRELSNMGMGSMGMGDMGFGMGRTYDGPSFRRSPSTQQSKSKGMNLGGMGAMYGPGMGMMGKKR</sequence>
<proteinExistence type="predicted"/>
<dbReference type="AlphaFoldDB" id="A0AAN5DAI7"/>
<organism evidence="2 3">
    <name type="scientific">Pristionchus mayeri</name>
    <dbReference type="NCBI Taxonomy" id="1317129"/>
    <lineage>
        <taxon>Eukaryota</taxon>
        <taxon>Metazoa</taxon>
        <taxon>Ecdysozoa</taxon>
        <taxon>Nematoda</taxon>
        <taxon>Chromadorea</taxon>
        <taxon>Rhabditida</taxon>
        <taxon>Rhabditina</taxon>
        <taxon>Diplogasteromorpha</taxon>
        <taxon>Diplogasteroidea</taxon>
        <taxon>Neodiplogasteridae</taxon>
        <taxon>Pristionchus</taxon>
    </lineage>
</organism>
<accession>A0AAN5DAI7</accession>
<dbReference type="EMBL" id="BTRK01000006">
    <property type="protein sequence ID" value="GMR59494.1"/>
    <property type="molecule type" value="Genomic_DNA"/>
</dbReference>
<evidence type="ECO:0000313" key="3">
    <source>
        <dbReference type="Proteomes" id="UP001328107"/>
    </source>
</evidence>
<evidence type="ECO:0000256" key="1">
    <source>
        <dbReference type="SAM" id="MobiDB-lite"/>
    </source>
</evidence>
<feature type="compositionally biased region" description="Polar residues" evidence="1">
    <location>
        <begin position="87"/>
        <end position="97"/>
    </location>
</feature>
<name>A0AAN5DAI7_9BILA</name>
<dbReference type="Proteomes" id="UP001328107">
    <property type="component" value="Unassembled WGS sequence"/>
</dbReference>
<reference evidence="3" key="1">
    <citation type="submission" date="2022-10" db="EMBL/GenBank/DDBJ databases">
        <title>Genome assembly of Pristionchus species.</title>
        <authorList>
            <person name="Yoshida K."/>
            <person name="Sommer R.J."/>
        </authorList>
    </citation>
    <scope>NUCLEOTIDE SEQUENCE [LARGE SCALE GENOMIC DNA]</scope>
    <source>
        <strain evidence="3">RS5460</strain>
    </source>
</reference>
<protein>
    <submittedName>
        <fullName evidence="2">Uncharacterized protein</fullName>
    </submittedName>
</protein>
<keyword evidence="3" id="KW-1185">Reference proteome</keyword>
<comment type="caution">
    <text evidence="2">The sequence shown here is derived from an EMBL/GenBank/DDBJ whole genome shotgun (WGS) entry which is preliminary data.</text>
</comment>